<accession>A0A2P2QMD4</accession>
<name>A0A2P2QMD4_RHIMU</name>
<organism evidence="1">
    <name type="scientific">Rhizophora mucronata</name>
    <name type="common">Asiatic mangrove</name>
    <dbReference type="NCBI Taxonomy" id="61149"/>
    <lineage>
        <taxon>Eukaryota</taxon>
        <taxon>Viridiplantae</taxon>
        <taxon>Streptophyta</taxon>
        <taxon>Embryophyta</taxon>
        <taxon>Tracheophyta</taxon>
        <taxon>Spermatophyta</taxon>
        <taxon>Magnoliopsida</taxon>
        <taxon>eudicotyledons</taxon>
        <taxon>Gunneridae</taxon>
        <taxon>Pentapetalae</taxon>
        <taxon>rosids</taxon>
        <taxon>fabids</taxon>
        <taxon>Malpighiales</taxon>
        <taxon>Rhizophoraceae</taxon>
        <taxon>Rhizophora</taxon>
    </lineage>
</organism>
<proteinExistence type="predicted"/>
<evidence type="ECO:0000313" key="1">
    <source>
        <dbReference type="EMBL" id="MBX68170.1"/>
    </source>
</evidence>
<sequence>MGPPSKDCIDWTQNVKSSVFIDTKTGVFKDLSPRLASIASSLELQEAIGLLR</sequence>
<dbReference type="AlphaFoldDB" id="A0A2P2QMD4"/>
<reference evidence="1" key="1">
    <citation type="submission" date="2018-02" db="EMBL/GenBank/DDBJ databases">
        <title>Rhizophora mucronata_Transcriptome.</title>
        <authorList>
            <person name="Meera S.P."/>
            <person name="Sreeshan A."/>
            <person name="Augustine A."/>
        </authorList>
    </citation>
    <scope>NUCLEOTIDE SEQUENCE</scope>
    <source>
        <tissue evidence="1">Leaf</tissue>
    </source>
</reference>
<dbReference type="EMBL" id="GGEC01087686">
    <property type="protein sequence ID" value="MBX68170.1"/>
    <property type="molecule type" value="Transcribed_RNA"/>
</dbReference>
<protein>
    <submittedName>
        <fullName evidence="1">Uncharacterized protein</fullName>
    </submittedName>
</protein>